<dbReference type="AlphaFoldDB" id="A0A640KLC3"/>
<reference evidence="5" key="1">
    <citation type="submission" date="2019-11" db="EMBL/GenBank/DDBJ databases">
        <title>Leishmania tarentolae CDS.</title>
        <authorList>
            <person name="Goto Y."/>
            <person name="Yamagishi J."/>
        </authorList>
    </citation>
    <scope>NUCLEOTIDE SEQUENCE [LARGE SCALE GENOMIC DNA]</scope>
    <source>
        <strain evidence="5">Parrot Tar II</strain>
    </source>
</reference>
<dbReference type="InterPro" id="IPR016159">
    <property type="entry name" value="Cullin_repeat-like_dom_sf"/>
</dbReference>
<protein>
    <submittedName>
        <fullName evidence="5">Cullin 2, putative</fullName>
    </submittedName>
</protein>
<evidence type="ECO:0000313" key="5">
    <source>
        <dbReference type="EMBL" id="GET90138.1"/>
    </source>
</evidence>
<proteinExistence type="inferred from homology"/>
<dbReference type="InterPro" id="IPR045093">
    <property type="entry name" value="Cullin"/>
</dbReference>
<dbReference type="GO" id="GO:0031625">
    <property type="term" value="F:ubiquitin protein ligase binding"/>
    <property type="evidence" value="ECO:0007669"/>
    <property type="project" value="InterPro"/>
</dbReference>
<dbReference type="Pfam" id="PF00888">
    <property type="entry name" value="Cullin"/>
    <property type="match status" value="1"/>
</dbReference>
<dbReference type="SUPFAM" id="SSF46785">
    <property type="entry name" value="Winged helix' DNA-binding domain"/>
    <property type="match status" value="1"/>
</dbReference>
<feature type="domain" description="Cullin family profile" evidence="4">
    <location>
        <begin position="461"/>
        <end position="646"/>
    </location>
</feature>
<evidence type="ECO:0000259" key="4">
    <source>
        <dbReference type="PROSITE" id="PS50069"/>
    </source>
</evidence>
<gene>
    <name evidence="5" type="ORF">LtaPh_2822000</name>
</gene>
<dbReference type="PANTHER" id="PTHR11932">
    <property type="entry name" value="CULLIN"/>
    <property type="match status" value="1"/>
</dbReference>
<keyword evidence="6" id="KW-1185">Reference proteome</keyword>
<dbReference type="InterPro" id="IPR001373">
    <property type="entry name" value="Cullin_N"/>
</dbReference>
<sequence>MEDMNCYRELEHSLNDLLIDSVSVPFDFPNLWKEVASRCASILQWEMSFSGKDAAQDMCNTVMDAYLLVYHLISHPCSNTPLVKVNGKEVSEGQQIMAVCSLQGSIFEKHLLNNVMPAFSQVINDSTIQTYVRSWRSFLVAVVNIKTVFSSLADKWSLLGLEDNPLDKTEDIALRKWSSVVLTPRMVSQLRKELRALLADERAGLGALDLSFAVEIKDELSMLPDSNYYRSVVEVDYIRDMCDYCWSKVRDVVDSDLFAYAKMCLGLIEEEVKRAERFLTSKDHAVDRLVETLVDDRISSFECGSLSQWLSSLGQRETDEKLQTVFHLLWWSKCKGAPLMEGMFKESVAQHTSAALTGAVRAAGEGTDVYATVIECFASIVRKYRDVVMTIFDYNGCMLEAMDDGLRCGFTSLRSFNYKKLADRLAGFSNATLGNIGPTKLSLEDVVSVYYFLPDAENAAKDVFLLSYQKHLAKRLLLHHYDEAREQRSMEKLVQIKQSPILFCCRSMLKATATQSIYVGTSSVDGVKVNPALLSRGTWPSLPNTLASSGVSDFLLRQIEGAQRICSTRRHGQKIEFSAPYSSAVIRMRRPEGSTAAGDSVQLKVSFLQMCIIDHFNAKSQCTVQELCESLQVSEVECAFALNPLVSATIFKLSGAMESSSIVSLGSCDGLIGDVINVMPLEFHSFAHRAVSKSHEQRTLQSVSKANPQRMESQVVHVLKQSGSKTAEELMKFLTSAMHPVIVSRGELKRVLEKLIERGFLVRDDSQRKFVYSP</sequence>
<comment type="similarity">
    <text evidence="1 2 3">Belongs to the cullin family.</text>
</comment>
<dbReference type="SUPFAM" id="SSF74788">
    <property type="entry name" value="Cullin repeat-like"/>
    <property type="match status" value="1"/>
</dbReference>
<dbReference type="EMBL" id="BLBS01000039">
    <property type="protein sequence ID" value="GET90138.1"/>
    <property type="molecule type" value="Genomic_DNA"/>
</dbReference>
<dbReference type="OrthoDB" id="27073at2759"/>
<evidence type="ECO:0000256" key="1">
    <source>
        <dbReference type="ARBA" id="ARBA00006019"/>
    </source>
</evidence>
<dbReference type="InterPro" id="IPR059120">
    <property type="entry name" value="Cullin-like_AB"/>
</dbReference>
<evidence type="ECO:0000256" key="2">
    <source>
        <dbReference type="PROSITE-ProRule" id="PRU00330"/>
    </source>
</evidence>
<dbReference type="Gene3D" id="1.20.1310.10">
    <property type="entry name" value="Cullin Repeats"/>
    <property type="match status" value="1"/>
</dbReference>
<dbReference type="InterPro" id="IPR036390">
    <property type="entry name" value="WH_DNA-bd_sf"/>
</dbReference>
<dbReference type="SMART" id="SM00884">
    <property type="entry name" value="Cullin_Nedd8"/>
    <property type="match status" value="1"/>
</dbReference>
<comment type="caution">
    <text evidence="5">The sequence shown here is derived from an EMBL/GenBank/DDBJ whole genome shotgun (WGS) entry which is preliminary data.</text>
</comment>
<dbReference type="InterPro" id="IPR036317">
    <property type="entry name" value="Cullin_homology_sf"/>
</dbReference>
<evidence type="ECO:0000256" key="3">
    <source>
        <dbReference type="RuleBase" id="RU003829"/>
    </source>
</evidence>
<dbReference type="Pfam" id="PF26557">
    <property type="entry name" value="Cullin_AB"/>
    <property type="match status" value="1"/>
</dbReference>
<dbReference type="Gene3D" id="1.10.10.10">
    <property type="entry name" value="Winged helix-like DNA-binding domain superfamily/Winged helix DNA-binding domain"/>
    <property type="match status" value="1"/>
</dbReference>
<accession>A0A640KLC3</accession>
<dbReference type="SUPFAM" id="SSF75632">
    <property type="entry name" value="Cullin homology domain"/>
    <property type="match status" value="1"/>
</dbReference>
<dbReference type="VEuPathDB" id="TriTrypDB:LtaPh_2822000"/>
<dbReference type="GO" id="GO:0006511">
    <property type="term" value="P:ubiquitin-dependent protein catabolic process"/>
    <property type="evidence" value="ECO:0007669"/>
    <property type="project" value="InterPro"/>
</dbReference>
<dbReference type="InterPro" id="IPR036388">
    <property type="entry name" value="WH-like_DNA-bd_sf"/>
</dbReference>
<dbReference type="Gene3D" id="3.30.230.130">
    <property type="entry name" value="Cullin, Chain C, Domain 2"/>
    <property type="match status" value="1"/>
</dbReference>
<evidence type="ECO:0000313" key="6">
    <source>
        <dbReference type="Proteomes" id="UP000419144"/>
    </source>
</evidence>
<name>A0A640KLC3_LEITA</name>
<dbReference type="Proteomes" id="UP000419144">
    <property type="component" value="Unassembled WGS sequence"/>
</dbReference>
<dbReference type="InterPro" id="IPR016158">
    <property type="entry name" value="Cullin_homology"/>
</dbReference>
<organism evidence="5 6">
    <name type="scientific">Leishmania tarentolae</name>
    <name type="common">Sauroleishmania tarentolae</name>
    <dbReference type="NCBI Taxonomy" id="5689"/>
    <lineage>
        <taxon>Eukaryota</taxon>
        <taxon>Discoba</taxon>
        <taxon>Euglenozoa</taxon>
        <taxon>Kinetoplastea</taxon>
        <taxon>Metakinetoplastina</taxon>
        <taxon>Trypanosomatida</taxon>
        <taxon>Trypanosomatidae</taxon>
        <taxon>Leishmaniinae</taxon>
        <taxon>Leishmania</taxon>
        <taxon>lizard Leishmania</taxon>
    </lineage>
</organism>
<dbReference type="PROSITE" id="PS50069">
    <property type="entry name" value="CULLIN_2"/>
    <property type="match status" value="1"/>
</dbReference>
<dbReference type="InterPro" id="IPR019559">
    <property type="entry name" value="Cullin_neddylation_domain"/>
</dbReference>